<dbReference type="Gene3D" id="2.30.30.90">
    <property type="match status" value="1"/>
</dbReference>
<keyword evidence="4" id="KW-1185">Reference proteome</keyword>
<organism evidence="3 4">
    <name type="scientific">Cesiribacter andamanensis AMV16</name>
    <dbReference type="NCBI Taxonomy" id="1279009"/>
    <lineage>
        <taxon>Bacteria</taxon>
        <taxon>Pseudomonadati</taxon>
        <taxon>Bacteroidota</taxon>
        <taxon>Cytophagia</taxon>
        <taxon>Cytophagales</taxon>
        <taxon>Cesiribacteraceae</taxon>
        <taxon>Cesiribacter</taxon>
    </lineage>
</organism>
<feature type="domain" description="Ferrous iron transporter FeoA-like" evidence="2">
    <location>
        <begin position="9"/>
        <end position="77"/>
    </location>
</feature>
<accession>M7N0C0</accession>
<dbReference type="InterPro" id="IPR038157">
    <property type="entry name" value="FeoA_core_dom"/>
</dbReference>
<dbReference type="GO" id="GO:0046914">
    <property type="term" value="F:transition metal ion binding"/>
    <property type="evidence" value="ECO:0007669"/>
    <property type="project" value="InterPro"/>
</dbReference>
<evidence type="ECO:0000259" key="2">
    <source>
        <dbReference type="SMART" id="SM00899"/>
    </source>
</evidence>
<dbReference type="RefSeq" id="WP_009196094.1">
    <property type="nucleotide sequence ID" value="NZ_AODQ01000071.1"/>
</dbReference>
<protein>
    <recommendedName>
        <fullName evidence="2">Ferrous iron transporter FeoA-like domain-containing protein</fullName>
    </recommendedName>
</protein>
<proteinExistence type="predicted"/>
<dbReference type="OrthoDB" id="9811076at2"/>
<dbReference type="InterPro" id="IPR008988">
    <property type="entry name" value="Transcriptional_repressor_C"/>
</dbReference>
<dbReference type="SMART" id="SM00899">
    <property type="entry name" value="FeoA"/>
    <property type="match status" value="1"/>
</dbReference>
<sequence length="77" mass="8299">MKVDHKHARNVSDLKLGEHAILGALRPDSLYLKLLEMGCLPGTPVCLKLPGDPLCITVGGHDLSLRVEEAQCLALVD</sequence>
<dbReference type="eggNOG" id="COG1918">
    <property type="taxonomic scope" value="Bacteria"/>
</dbReference>
<keyword evidence="1" id="KW-0408">Iron</keyword>
<dbReference type="Proteomes" id="UP000011910">
    <property type="component" value="Unassembled WGS sequence"/>
</dbReference>
<dbReference type="AlphaFoldDB" id="M7N0C0"/>
<reference evidence="3 4" key="1">
    <citation type="journal article" date="2013" name="Genome Announc.">
        <title>Draft Genome Sequence of Cesiribacter andamanensis Strain AMV16T, Isolated from a Soil Sample from a Mud Volcano in the Andaman Islands, India.</title>
        <authorList>
            <person name="Shivaji S."/>
            <person name="Ara S."/>
            <person name="Begum Z."/>
            <person name="Srinivas T.N."/>
            <person name="Singh A."/>
            <person name="Kumar Pinnaka A."/>
        </authorList>
    </citation>
    <scope>NUCLEOTIDE SEQUENCE [LARGE SCALE GENOMIC DNA]</scope>
    <source>
        <strain evidence="3 4">AMV16</strain>
    </source>
</reference>
<dbReference type="Pfam" id="PF04023">
    <property type="entry name" value="FeoA"/>
    <property type="match status" value="1"/>
</dbReference>
<gene>
    <name evidence="3" type="ORF">ADICEAN_02705</name>
</gene>
<dbReference type="InterPro" id="IPR007167">
    <property type="entry name" value="Fe-transptr_FeoA-like"/>
</dbReference>
<dbReference type="EMBL" id="AODQ01000071">
    <property type="protein sequence ID" value="EMR02143.1"/>
    <property type="molecule type" value="Genomic_DNA"/>
</dbReference>
<evidence type="ECO:0000256" key="1">
    <source>
        <dbReference type="ARBA" id="ARBA00023004"/>
    </source>
</evidence>
<dbReference type="SUPFAM" id="SSF50037">
    <property type="entry name" value="C-terminal domain of transcriptional repressors"/>
    <property type="match status" value="1"/>
</dbReference>
<evidence type="ECO:0000313" key="3">
    <source>
        <dbReference type="EMBL" id="EMR02143.1"/>
    </source>
</evidence>
<name>M7N0C0_9BACT</name>
<evidence type="ECO:0000313" key="4">
    <source>
        <dbReference type="Proteomes" id="UP000011910"/>
    </source>
</evidence>
<dbReference type="STRING" id="1279009.ADICEAN_02705"/>
<comment type="caution">
    <text evidence="3">The sequence shown here is derived from an EMBL/GenBank/DDBJ whole genome shotgun (WGS) entry which is preliminary data.</text>
</comment>